<organism evidence="7">
    <name type="scientific">Thermomicrobium roseum</name>
    <dbReference type="NCBI Taxonomy" id="500"/>
    <lineage>
        <taxon>Bacteria</taxon>
        <taxon>Pseudomonadati</taxon>
        <taxon>Thermomicrobiota</taxon>
        <taxon>Thermomicrobia</taxon>
        <taxon>Thermomicrobiales</taxon>
        <taxon>Thermomicrobiaceae</taxon>
        <taxon>Thermomicrobium</taxon>
    </lineage>
</organism>
<proteinExistence type="predicted"/>
<feature type="compositionally biased region" description="Low complexity" evidence="5">
    <location>
        <begin position="287"/>
        <end position="299"/>
    </location>
</feature>
<evidence type="ECO:0000256" key="1">
    <source>
        <dbReference type="ARBA" id="ARBA00004141"/>
    </source>
</evidence>
<dbReference type="GO" id="GO:0016020">
    <property type="term" value="C:membrane"/>
    <property type="evidence" value="ECO:0007669"/>
    <property type="project" value="UniProtKB-SubCell"/>
</dbReference>
<evidence type="ECO:0000313" key="7">
    <source>
        <dbReference type="EMBL" id="HEF64381.1"/>
    </source>
</evidence>
<evidence type="ECO:0000256" key="5">
    <source>
        <dbReference type="SAM" id="MobiDB-lite"/>
    </source>
</evidence>
<keyword evidence="2 6" id="KW-0812">Transmembrane</keyword>
<accession>A0A7C2B6B2</accession>
<reference evidence="7" key="1">
    <citation type="journal article" date="2020" name="mSystems">
        <title>Genome- and Community-Level Interaction Insights into Carbon Utilization and Element Cycling Functions of Hydrothermarchaeota in Hydrothermal Sediment.</title>
        <authorList>
            <person name="Zhou Z."/>
            <person name="Liu Y."/>
            <person name="Xu W."/>
            <person name="Pan J."/>
            <person name="Luo Z.H."/>
            <person name="Li M."/>
        </authorList>
    </citation>
    <scope>NUCLEOTIDE SEQUENCE [LARGE SCALE GENOMIC DNA]</scope>
    <source>
        <strain evidence="7">SpSt-222</strain>
    </source>
</reference>
<dbReference type="AlphaFoldDB" id="A0A7C2B6B2"/>
<gene>
    <name evidence="7" type="ORF">ENP47_02050</name>
</gene>
<dbReference type="GO" id="GO:0009403">
    <property type="term" value="P:toxin biosynthetic process"/>
    <property type="evidence" value="ECO:0007669"/>
    <property type="project" value="InterPro"/>
</dbReference>
<dbReference type="EMBL" id="DSJL01000006">
    <property type="protein sequence ID" value="HEF64381.1"/>
    <property type="molecule type" value="Genomic_DNA"/>
</dbReference>
<feature type="transmembrane region" description="Helical" evidence="6">
    <location>
        <begin position="137"/>
        <end position="161"/>
    </location>
</feature>
<evidence type="ECO:0000256" key="2">
    <source>
        <dbReference type="ARBA" id="ARBA00022692"/>
    </source>
</evidence>
<feature type="region of interest" description="Disordered" evidence="5">
    <location>
        <begin position="246"/>
        <end position="299"/>
    </location>
</feature>
<keyword evidence="4 6" id="KW-0472">Membrane</keyword>
<evidence type="ECO:0000256" key="4">
    <source>
        <dbReference type="ARBA" id="ARBA00023136"/>
    </source>
</evidence>
<name>A0A7C2B6B2_THERO</name>
<comment type="subcellular location">
    <subcellularLocation>
        <location evidence="1">Membrane</location>
        <topology evidence="1">Multi-pass membrane protein</topology>
    </subcellularLocation>
</comment>
<evidence type="ECO:0000256" key="3">
    <source>
        <dbReference type="ARBA" id="ARBA00022989"/>
    </source>
</evidence>
<dbReference type="InterPro" id="IPR003825">
    <property type="entry name" value="Colicin-V_CvpA"/>
</dbReference>
<feature type="compositionally biased region" description="Basic and acidic residues" evidence="5">
    <location>
        <begin position="249"/>
        <end position="276"/>
    </location>
</feature>
<feature type="transmembrane region" description="Helical" evidence="6">
    <location>
        <begin position="102"/>
        <end position="125"/>
    </location>
</feature>
<evidence type="ECO:0000256" key="6">
    <source>
        <dbReference type="SAM" id="Phobius"/>
    </source>
</evidence>
<feature type="transmembrane region" description="Helical" evidence="6">
    <location>
        <begin position="181"/>
        <end position="203"/>
    </location>
</feature>
<dbReference type="Pfam" id="PF02674">
    <property type="entry name" value="Colicin_V"/>
    <property type="match status" value="1"/>
</dbReference>
<keyword evidence="3 6" id="KW-1133">Transmembrane helix</keyword>
<feature type="transmembrane region" description="Helical" evidence="6">
    <location>
        <begin position="65"/>
        <end position="82"/>
    </location>
</feature>
<feature type="transmembrane region" description="Helical" evidence="6">
    <location>
        <begin position="31"/>
        <end position="53"/>
    </location>
</feature>
<comment type="caution">
    <text evidence="7">The sequence shown here is derived from an EMBL/GenBank/DDBJ whole genome shotgun (WGS) entry which is preliminary data.</text>
</comment>
<sequence length="323" mass="33858">MPDGTADGWTGIEGCPTRGRLGAESASCRGVGLVVTLYLVLDILLLVLLALFVPIGFWRGAAREVLVTLGILLGFALGEFWAQPWGLDLADRTGLGEGAASFLAAVLLLVACTFLIGYGSSAVILTPQPGLIGRLLGALVAFANGTLLLGFALRAIRLYLLGGLPSGLFEQALVARILSESMPWVLLAGAVLGLPVIAVAAVFGARAVEEEVEVSRGEAEFALQHTPTRPLPPRVPSSYRASAVAYKTEPVRPAEEPTRPLRSSPERSDTGGREVSDLANQETAVLARPATPAAPRPAGGRCPYCHADISEAEVFCPRCGRVV</sequence>
<protein>
    <submittedName>
        <fullName evidence="7">Uncharacterized protein</fullName>
    </submittedName>
</protein>